<keyword evidence="3" id="KW-1185">Reference proteome</keyword>
<feature type="compositionally biased region" description="Polar residues" evidence="1">
    <location>
        <begin position="516"/>
        <end position="534"/>
    </location>
</feature>
<dbReference type="STRING" id="5098.A0A507R3S3"/>
<dbReference type="InterPro" id="IPR035979">
    <property type="entry name" value="RBD_domain_sf"/>
</dbReference>
<accession>A0A507R3S3</accession>
<dbReference type="Gene3D" id="3.30.70.330">
    <property type="match status" value="1"/>
</dbReference>
<dbReference type="Proteomes" id="UP000319663">
    <property type="component" value="Unassembled WGS sequence"/>
</dbReference>
<feature type="compositionally biased region" description="Low complexity" evidence="1">
    <location>
        <begin position="604"/>
        <end position="620"/>
    </location>
</feature>
<comment type="caution">
    <text evidence="2">The sequence shown here is derived from an EMBL/GenBank/DDBJ whole genome shotgun (WGS) entry which is preliminary data.</text>
</comment>
<dbReference type="InterPro" id="IPR012677">
    <property type="entry name" value="Nucleotide-bd_a/b_plait_sf"/>
</dbReference>
<name>A0A507R3S3_MONPU</name>
<dbReference type="SUPFAM" id="SSF54928">
    <property type="entry name" value="RNA-binding domain, RBD"/>
    <property type="match status" value="1"/>
</dbReference>
<organism evidence="2 3">
    <name type="scientific">Monascus purpureus</name>
    <name type="common">Red mold</name>
    <name type="synonym">Monascus anka</name>
    <dbReference type="NCBI Taxonomy" id="5098"/>
    <lineage>
        <taxon>Eukaryota</taxon>
        <taxon>Fungi</taxon>
        <taxon>Dikarya</taxon>
        <taxon>Ascomycota</taxon>
        <taxon>Pezizomycotina</taxon>
        <taxon>Eurotiomycetes</taxon>
        <taxon>Eurotiomycetidae</taxon>
        <taxon>Eurotiales</taxon>
        <taxon>Aspergillaceae</taxon>
        <taxon>Monascus</taxon>
    </lineage>
</organism>
<protein>
    <recommendedName>
        <fullName evidence="4">RRM domain-containing protein</fullName>
    </recommendedName>
</protein>
<feature type="compositionally biased region" description="Polar residues" evidence="1">
    <location>
        <begin position="90"/>
        <end position="100"/>
    </location>
</feature>
<evidence type="ECO:0000256" key="1">
    <source>
        <dbReference type="SAM" id="MobiDB-lite"/>
    </source>
</evidence>
<evidence type="ECO:0000313" key="3">
    <source>
        <dbReference type="Proteomes" id="UP000319663"/>
    </source>
</evidence>
<feature type="region of interest" description="Disordered" evidence="1">
    <location>
        <begin position="588"/>
        <end position="620"/>
    </location>
</feature>
<evidence type="ECO:0008006" key="4">
    <source>
        <dbReference type="Google" id="ProtNLM"/>
    </source>
</evidence>
<evidence type="ECO:0000313" key="2">
    <source>
        <dbReference type="EMBL" id="TQB77210.1"/>
    </source>
</evidence>
<dbReference type="AlphaFoldDB" id="A0A507R3S3"/>
<sequence>MEFKRGNPAFAGYENSYPYNRQPAPTGFAKTPVSHAVSPGPQYLQDPCPPPVPLPPPGADLMATHFPSAQGRRPALVDPTGKIHILPSHPFSTPSRNSPVGSKEDSRIVSPLAHRIGRLTLDHLKRLESENGAGNAGNPSQGPVLIPDAAKSMDTVALPSEMPIGSLVHLQPPPKWGVLKISNIPYSITKLEINQFLGRQARLISPEDGCAVHIIMERPTAKTMDCYVEFQTPNDAKDAVTRINKMHETSRIPRLGNRHIDVELSSQDALLKDLFPRAKCLHWKDGVPYVLENTDPYSTGFTGFFTSEEIVGAIRHAERTYESSISTLYKFPWYATKLYTVHDRNCLFEMVNRQIKALVARVKKSNTVGLDQRLLRDLLKAGLSCPAFNDRQKYTLCVNSEELSEILKFDMGKWFPFDSLVKMPKHDDRTLMYYAGLISNGPIQNFETVDLPNNFPADTELKSPYGSIWLEWGLEASKRKVWDDAVQQEVYILSSLVLAGWIKNYGDEETAKLPVPTQSDAAISTSGDSENSDATVPPNGAHSSALGQASPYQDSIFATPSRCASDNQVLRRPFFGESASRLNPGLFIRPVTRPQSRPFTHRNTLSSPTCLPSSSDPFFN</sequence>
<dbReference type="EMBL" id="VIFY01000003">
    <property type="protein sequence ID" value="TQB77210.1"/>
    <property type="molecule type" value="Genomic_DNA"/>
</dbReference>
<gene>
    <name evidence="2" type="ORF">MPDQ_004610</name>
</gene>
<feature type="compositionally biased region" description="Polar residues" evidence="1">
    <location>
        <begin position="593"/>
        <end position="603"/>
    </location>
</feature>
<feature type="region of interest" description="Disordered" evidence="1">
    <location>
        <begin position="86"/>
        <end position="106"/>
    </location>
</feature>
<reference evidence="2 3" key="1">
    <citation type="submission" date="2019-06" db="EMBL/GenBank/DDBJ databases">
        <title>Wine fermentation using esterase from Monascus purpureus.</title>
        <authorList>
            <person name="Geng C."/>
            <person name="Zhang Y."/>
        </authorList>
    </citation>
    <scope>NUCLEOTIDE SEQUENCE [LARGE SCALE GENOMIC DNA]</scope>
    <source>
        <strain evidence="2">HQ1</strain>
    </source>
</reference>
<feature type="region of interest" description="Disordered" evidence="1">
    <location>
        <begin position="513"/>
        <end position="547"/>
    </location>
</feature>
<dbReference type="GO" id="GO:0003676">
    <property type="term" value="F:nucleic acid binding"/>
    <property type="evidence" value="ECO:0007669"/>
    <property type="project" value="InterPro"/>
</dbReference>
<proteinExistence type="predicted"/>